<dbReference type="AlphaFoldDB" id="A0A814ADH6"/>
<keyword evidence="3" id="KW-0808">Transferase</keyword>
<keyword evidence="2 8" id="KW-0328">Glycosyltransferase</keyword>
<evidence type="ECO:0000256" key="3">
    <source>
        <dbReference type="ARBA" id="ARBA00022679"/>
    </source>
</evidence>
<dbReference type="PANTHER" id="PTHR22760">
    <property type="entry name" value="GLYCOSYLTRANSFERASE"/>
    <property type="match status" value="1"/>
</dbReference>
<dbReference type="GO" id="GO:0006506">
    <property type="term" value="P:GPI anchor biosynthetic process"/>
    <property type="evidence" value="ECO:0007669"/>
    <property type="project" value="TreeGrafter"/>
</dbReference>
<feature type="transmembrane region" description="Helical" evidence="8">
    <location>
        <begin position="70"/>
        <end position="87"/>
    </location>
</feature>
<evidence type="ECO:0000256" key="8">
    <source>
        <dbReference type="RuleBase" id="RU363075"/>
    </source>
</evidence>
<feature type="transmembrane region" description="Helical" evidence="8">
    <location>
        <begin position="214"/>
        <end position="230"/>
    </location>
</feature>
<reference evidence="9" key="1">
    <citation type="submission" date="2021-02" db="EMBL/GenBank/DDBJ databases">
        <authorList>
            <person name="Nowell W R."/>
        </authorList>
    </citation>
    <scope>NUCLEOTIDE SEQUENCE</scope>
    <source>
        <strain evidence="9">Ploen Becks lab</strain>
    </source>
</reference>
<keyword evidence="7 8" id="KW-0472">Membrane</keyword>
<dbReference type="Pfam" id="PF03901">
    <property type="entry name" value="Glyco_transf_22"/>
    <property type="match status" value="1"/>
</dbReference>
<comment type="similarity">
    <text evidence="8">Belongs to the glycosyltransferase 22 family.</text>
</comment>
<dbReference type="EC" id="2.4.1.-" evidence="8"/>
<evidence type="ECO:0000256" key="4">
    <source>
        <dbReference type="ARBA" id="ARBA00022692"/>
    </source>
</evidence>
<dbReference type="Proteomes" id="UP000663879">
    <property type="component" value="Unassembled WGS sequence"/>
</dbReference>
<name>A0A814ADH6_9BILA</name>
<dbReference type="GO" id="GO:0005789">
    <property type="term" value="C:endoplasmic reticulum membrane"/>
    <property type="evidence" value="ECO:0007669"/>
    <property type="project" value="UniProtKB-SubCell"/>
</dbReference>
<dbReference type="PANTHER" id="PTHR22760:SF4">
    <property type="entry name" value="GPI MANNOSYLTRANSFERASE 3"/>
    <property type="match status" value="1"/>
</dbReference>
<feature type="transmembrane region" description="Helical" evidence="8">
    <location>
        <begin position="294"/>
        <end position="311"/>
    </location>
</feature>
<dbReference type="GO" id="GO:0000026">
    <property type="term" value="F:alpha-1,2-mannosyltransferase activity"/>
    <property type="evidence" value="ECO:0007669"/>
    <property type="project" value="TreeGrafter"/>
</dbReference>
<keyword evidence="5 8" id="KW-0256">Endoplasmic reticulum</keyword>
<protein>
    <recommendedName>
        <fullName evidence="8">Mannosyltransferase</fullName>
        <ecNumber evidence="8">2.4.1.-</ecNumber>
    </recommendedName>
</protein>
<feature type="transmembrane region" description="Helical" evidence="8">
    <location>
        <begin position="346"/>
        <end position="367"/>
    </location>
</feature>
<comment type="subcellular location">
    <subcellularLocation>
        <location evidence="1 8">Endoplasmic reticulum membrane</location>
        <topology evidence="1 8">Multi-pass membrane protein</topology>
    </subcellularLocation>
</comment>
<evidence type="ECO:0000256" key="1">
    <source>
        <dbReference type="ARBA" id="ARBA00004477"/>
    </source>
</evidence>
<evidence type="ECO:0000313" key="9">
    <source>
        <dbReference type="EMBL" id="CAF0912048.1"/>
    </source>
</evidence>
<keyword evidence="6 8" id="KW-1133">Transmembrane helix</keyword>
<dbReference type="InterPro" id="IPR005599">
    <property type="entry name" value="GPI_mannosylTrfase"/>
</dbReference>
<dbReference type="EMBL" id="CAJNOC010002095">
    <property type="protein sequence ID" value="CAF0912048.1"/>
    <property type="molecule type" value="Genomic_DNA"/>
</dbReference>
<dbReference type="OrthoDB" id="416834at2759"/>
<feature type="transmembrane region" description="Helical" evidence="8">
    <location>
        <begin position="236"/>
        <end position="253"/>
    </location>
</feature>
<sequence length="591" mass="70174">MSNFLKKYFDEYLSYKNLLIGFTIYRLLNIFLNQTWFVPDEFWQSQEIAHKLAFDYGYLTWEWKVGIRSYVYPFFLAIFYKAIQIVHLDKTDILIYISPILHCLLTAFSDFLFLLYVKKFFNKKIAYLSSICRLISWYSIYSSPRSISNNLEEFFTILSLYSFEDDTVSPRYSKFNIAGFFSFILRPTSAINLIPLYVYQFFFLCNRIDLKKKFIINFVLIGVLILSFGVLIDSYFYGSFLISWWNFFLYNVYNNIGIHYGTHSFHWYFTQGYPTLIFIHIVLFIFGLKYSNHLKFQLVTIFFNMVFYSLLSHKEFRFLTQIMPFTMIICAYGIENLKNLMGKKLTITIFVVVGVGNIVLAIFLGILHQRGPISLMYYLRSIDLEEGKDSILFLTPCHSTPYYSYLHKNVSMRFLTCEPNLKNLNNYIDEADVFFNDPPQWLLKNQEVYNDVTYVVMFENLYENIGSKFDNFKICKRFFYSLIQQTERTDKTLLLLCSKSKNLEEDKSYDSKIKFDLIGESRGYNLRRYDQILIREKVINCNPRFNFFTNTIVNVLNQLPKEVMEAKNLNSFKAKLDPWLLNNIEATAIAL</sequence>
<gene>
    <name evidence="9" type="ORF">OXX778_LOCUS11956</name>
</gene>
<evidence type="ECO:0000256" key="6">
    <source>
        <dbReference type="ARBA" id="ARBA00022989"/>
    </source>
</evidence>
<evidence type="ECO:0000256" key="7">
    <source>
        <dbReference type="ARBA" id="ARBA00023136"/>
    </source>
</evidence>
<comment type="caution">
    <text evidence="9">The sequence shown here is derived from an EMBL/GenBank/DDBJ whole genome shotgun (WGS) entry which is preliminary data.</text>
</comment>
<organism evidence="9 10">
    <name type="scientific">Brachionus calyciflorus</name>
    <dbReference type="NCBI Taxonomy" id="104777"/>
    <lineage>
        <taxon>Eukaryota</taxon>
        <taxon>Metazoa</taxon>
        <taxon>Spiralia</taxon>
        <taxon>Gnathifera</taxon>
        <taxon>Rotifera</taxon>
        <taxon>Eurotatoria</taxon>
        <taxon>Monogononta</taxon>
        <taxon>Pseudotrocha</taxon>
        <taxon>Ploima</taxon>
        <taxon>Brachionidae</taxon>
        <taxon>Brachionus</taxon>
    </lineage>
</organism>
<feature type="transmembrane region" description="Helical" evidence="8">
    <location>
        <begin position="265"/>
        <end position="288"/>
    </location>
</feature>
<accession>A0A814ADH6</accession>
<evidence type="ECO:0000256" key="2">
    <source>
        <dbReference type="ARBA" id="ARBA00022676"/>
    </source>
</evidence>
<keyword evidence="4 8" id="KW-0812">Transmembrane</keyword>
<proteinExistence type="inferred from homology"/>
<evidence type="ECO:0000256" key="5">
    <source>
        <dbReference type="ARBA" id="ARBA00022824"/>
    </source>
</evidence>
<keyword evidence="10" id="KW-1185">Reference proteome</keyword>
<evidence type="ECO:0000313" key="10">
    <source>
        <dbReference type="Proteomes" id="UP000663879"/>
    </source>
</evidence>
<feature type="transmembrane region" description="Helical" evidence="8">
    <location>
        <begin position="93"/>
        <end position="117"/>
    </location>
</feature>